<dbReference type="GO" id="GO:0034605">
    <property type="term" value="P:cellular response to heat"/>
    <property type="evidence" value="ECO:0007669"/>
    <property type="project" value="TreeGrafter"/>
</dbReference>
<dbReference type="EMBL" id="AP027924">
    <property type="protein sequence ID" value="BED91998.1"/>
    <property type="molecule type" value="Genomic_DNA"/>
</dbReference>
<protein>
    <submittedName>
        <fullName evidence="7">ATP-dependent Clp protease ATP-binding subunit</fullName>
    </submittedName>
</protein>
<feature type="domain" description="AAA+ ATPase" evidence="5">
    <location>
        <begin position="519"/>
        <end position="691"/>
    </location>
</feature>
<feature type="domain" description="AAA+ ATPase" evidence="5">
    <location>
        <begin position="153"/>
        <end position="297"/>
    </location>
</feature>
<keyword evidence="2 7" id="KW-0067">ATP-binding</keyword>
<keyword evidence="7" id="KW-0378">Hydrolase</keyword>
<accession>A0AA48HV91</accession>
<dbReference type="InterPro" id="IPR027417">
    <property type="entry name" value="P-loop_NTPase"/>
</dbReference>
<organism evidence="7">
    <name type="scientific">Candidatus Improbicoccus pseudotrichonymphae</name>
    <dbReference type="NCBI Taxonomy" id="3033792"/>
    <lineage>
        <taxon>Bacteria</taxon>
        <taxon>Bacillati</taxon>
        <taxon>Bacillota</taxon>
        <taxon>Clostridia</taxon>
        <taxon>Candidatus Improbicoccus</taxon>
    </lineage>
</organism>
<dbReference type="Pfam" id="PF07724">
    <property type="entry name" value="AAA_2"/>
    <property type="match status" value="1"/>
</dbReference>
<evidence type="ECO:0000259" key="5">
    <source>
        <dbReference type="SMART" id="SM00382"/>
    </source>
</evidence>
<dbReference type="Pfam" id="PF17871">
    <property type="entry name" value="AAA_lid_9"/>
    <property type="match status" value="1"/>
</dbReference>
<dbReference type="InterPro" id="IPR041546">
    <property type="entry name" value="ClpA/ClpB_AAA_lid"/>
</dbReference>
<dbReference type="AlphaFoldDB" id="A0AA48HV91"/>
<dbReference type="InterPro" id="IPR003593">
    <property type="entry name" value="AAA+_ATPase"/>
</dbReference>
<dbReference type="InterPro" id="IPR001270">
    <property type="entry name" value="ClpA/B"/>
</dbReference>
<dbReference type="GO" id="GO:0005524">
    <property type="term" value="F:ATP binding"/>
    <property type="evidence" value="ECO:0007669"/>
    <property type="project" value="UniProtKB-KW"/>
</dbReference>
<dbReference type="FunFam" id="3.40.50.300:FF:000010">
    <property type="entry name" value="Chaperone clpB 1, putative"/>
    <property type="match status" value="1"/>
</dbReference>
<dbReference type="InterPro" id="IPR003959">
    <property type="entry name" value="ATPase_AAA_core"/>
</dbReference>
<evidence type="ECO:0000259" key="6">
    <source>
        <dbReference type="SMART" id="SM01086"/>
    </source>
</evidence>
<keyword evidence="3" id="KW-0143">Chaperone</keyword>
<dbReference type="PANTHER" id="PTHR11638:SF175">
    <property type="entry name" value="ATP-DEPENDENT CLP PROTEASE, ATP-BINDING SUBUNIT CLPC"/>
    <property type="match status" value="1"/>
</dbReference>
<dbReference type="SMART" id="SM00382">
    <property type="entry name" value="AAA"/>
    <property type="match status" value="2"/>
</dbReference>
<dbReference type="Pfam" id="PF10431">
    <property type="entry name" value="ClpB_D2-small"/>
    <property type="match status" value="1"/>
</dbReference>
<dbReference type="CDD" id="cd00009">
    <property type="entry name" value="AAA"/>
    <property type="match status" value="1"/>
</dbReference>
<keyword evidence="7" id="KW-0645">Protease</keyword>
<dbReference type="KEGG" id="ips:CfP315_0563"/>
<dbReference type="InterPro" id="IPR050130">
    <property type="entry name" value="ClpA_ClpB"/>
</dbReference>
<dbReference type="SUPFAM" id="SSF52540">
    <property type="entry name" value="P-loop containing nucleoside triphosphate hydrolases"/>
    <property type="match status" value="2"/>
</dbReference>
<dbReference type="Pfam" id="PF00004">
    <property type="entry name" value="AAA"/>
    <property type="match status" value="1"/>
</dbReference>
<keyword evidence="1" id="KW-0547">Nucleotide-binding</keyword>
<dbReference type="GO" id="GO:0006508">
    <property type="term" value="P:proteolysis"/>
    <property type="evidence" value="ECO:0007669"/>
    <property type="project" value="UniProtKB-KW"/>
</dbReference>
<keyword evidence="4" id="KW-0175">Coiled coil</keyword>
<dbReference type="Gene3D" id="1.10.8.60">
    <property type="match status" value="2"/>
</dbReference>
<dbReference type="CDD" id="cd19499">
    <property type="entry name" value="RecA-like_ClpB_Hsp104-like"/>
    <property type="match status" value="1"/>
</dbReference>
<dbReference type="PRINTS" id="PR00300">
    <property type="entry name" value="CLPPROTEASEA"/>
</dbReference>
<dbReference type="FunFam" id="3.40.50.300:FF:000025">
    <property type="entry name" value="ATP-dependent Clp protease subunit"/>
    <property type="match status" value="1"/>
</dbReference>
<dbReference type="SMART" id="SM01086">
    <property type="entry name" value="ClpB_D2-small"/>
    <property type="match status" value="1"/>
</dbReference>
<evidence type="ECO:0000256" key="3">
    <source>
        <dbReference type="ARBA" id="ARBA00023186"/>
    </source>
</evidence>
<evidence type="ECO:0000256" key="4">
    <source>
        <dbReference type="SAM" id="Coils"/>
    </source>
</evidence>
<dbReference type="PANTHER" id="PTHR11638">
    <property type="entry name" value="ATP-DEPENDENT CLP PROTEASE"/>
    <property type="match status" value="1"/>
</dbReference>
<dbReference type="InterPro" id="IPR019489">
    <property type="entry name" value="Clp_ATPase_C"/>
</dbReference>
<dbReference type="GO" id="GO:0016887">
    <property type="term" value="F:ATP hydrolysis activity"/>
    <property type="evidence" value="ECO:0007669"/>
    <property type="project" value="InterPro"/>
</dbReference>
<dbReference type="GO" id="GO:0005737">
    <property type="term" value="C:cytoplasm"/>
    <property type="evidence" value="ECO:0007669"/>
    <property type="project" value="TreeGrafter"/>
</dbReference>
<feature type="coiled-coil region" evidence="4">
    <location>
        <begin position="372"/>
        <end position="448"/>
    </location>
</feature>
<feature type="domain" description="Clp ATPase C-terminal" evidence="6">
    <location>
        <begin position="689"/>
        <end position="777"/>
    </location>
</feature>
<gene>
    <name evidence="7" type="ORF">CfP315_0563</name>
</gene>
<sequence>MLCSICKELPAVIFISIGEKMTRPKGICIRCARQMTIESIYDLMKTYRPTDSEITTIGNKFFTMISEVNLQELQEGIEELGITAAFPLPKGLFSDSPKEEKKISEKTKKNPRKKYVELYCDNLTKKAKNGKIDKIVGRDTEIERVVQILCRRSKNNPCLTGEPGVGKTAIAEGLALRIVSGNVPFKLREAEIYLLDLTALVAGTQFRGQFESRIKGLIDEIKNDENIILFIDEMHNLVGVGDSEGSMTAANILKPALSRKEIQIIGATTFKEFRKYIEKDSALERRFQQVKILEPSVSKTKELLSQIKYYYENYHRVIVPEHLVERIVVASQCYITGRFLPDKAIDLLDESCACAALSNKILEKYDEINEGINKLISRSDTLKDELKKITADESDEKAHILKIKNRRDIETGKITNKEEEVNNIKDRISEIEDEIEKLKGESNRIKSEALSREVTESDVSKVIELWTGVPASKIERSEFEKLRMLGEHLKKSIKGQDNAIKIICSAIKRNRTGTNPKMLPTSFLFVGSTGVGKTELAKILADELFDTRDSLIRLGMSEFMEKHAVSRIMGSPPGYVGFDEAGQITEKIRQKPYSVLLIDEIEKAHPDILNIFLQILDEGMLTDAQGRLVSFRNSIIIMTSNMNDKSLGSIGFDKNKNKTDKEKILKSLSEFLKPELLGRISEIVLFNDLNKNDLIEIAKISLDKFKEHLMEKNIRFSYSEKALKALVEKIKDTKNGARSIKDIIRKEVEDKLADTIVEKGSFDIGDTILNASPELCLLSSKKR</sequence>
<evidence type="ECO:0000256" key="1">
    <source>
        <dbReference type="ARBA" id="ARBA00022741"/>
    </source>
</evidence>
<dbReference type="Proteomes" id="UP001337580">
    <property type="component" value="Chromosome"/>
</dbReference>
<dbReference type="Gene3D" id="3.40.50.300">
    <property type="entry name" value="P-loop containing nucleotide triphosphate hydrolases"/>
    <property type="match status" value="2"/>
</dbReference>
<proteinExistence type="predicted"/>
<reference evidence="7" key="1">
    <citation type="journal article" date="2023" name="ISME J.">
        <title>Emergence of putative energy parasites within Clostridia revealed by genome analysis of a novel endosymbiotic clade.</title>
        <authorList>
            <person name="Takahashi K."/>
            <person name="Kuwahara H."/>
            <person name="Horikawa Y."/>
            <person name="Izawa K."/>
            <person name="Kato D."/>
            <person name="Inagaki T."/>
            <person name="Yuki M."/>
            <person name="Ohkuma M."/>
            <person name="Hongoh Y."/>
        </authorList>
    </citation>
    <scope>NUCLEOTIDE SEQUENCE</scope>
    <source>
        <strain evidence="7">CfP3-15</strain>
    </source>
</reference>
<dbReference type="GO" id="GO:0008233">
    <property type="term" value="F:peptidase activity"/>
    <property type="evidence" value="ECO:0007669"/>
    <property type="project" value="UniProtKB-KW"/>
</dbReference>
<evidence type="ECO:0000256" key="2">
    <source>
        <dbReference type="ARBA" id="ARBA00022840"/>
    </source>
</evidence>
<evidence type="ECO:0000313" key="7">
    <source>
        <dbReference type="EMBL" id="BED91998.1"/>
    </source>
</evidence>
<name>A0AA48HV91_9FIRM</name>